<feature type="transmembrane region" description="Helical" evidence="1">
    <location>
        <begin position="40"/>
        <end position="60"/>
    </location>
</feature>
<reference evidence="2 3" key="1">
    <citation type="journal article" date="2016" name="Genome Announc.">
        <title>Complete Genome Sequence of Thiostrepton-Producing Streptomyces laurentii ATCC 31255.</title>
        <authorList>
            <person name="Doi K."/>
            <person name="Fujino Y."/>
            <person name="Nagayoshi Y."/>
            <person name="Ohshima T."/>
            <person name="Ogata S."/>
        </authorList>
    </citation>
    <scope>NUCLEOTIDE SEQUENCE [LARGE SCALE GENOMIC DNA]</scope>
    <source>
        <strain evidence="2 3">ATCC 31255</strain>
    </source>
</reference>
<dbReference type="EMBL" id="AP017424">
    <property type="protein sequence ID" value="BAU81415.1"/>
    <property type="molecule type" value="Genomic_DNA"/>
</dbReference>
<evidence type="ECO:0000256" key="1">
    <source>
        <dbReference type="SAM" id="Phobius"/>
    </source>
</evidence>
<dbReference type="Proteomes" id="UP000217676">
    <property type="component" value="Chromosome"/>
</dbReference>
<protein>
    <submittedName>
        <fullName evidence="2">Uncharacterized protein</fullName>
    </submittedName>
</protein>
<keyword evidence="1" id="KW-1133">Transmembrane helix</keyword>
<dbReference type="AlphaFoldDB" id="A0A160NUD3"/>
<feature type="transmembrane region" description="Helical" evidence="1">
    <location>
        <begin position="190"/>
        <end position="208"/>
    </location>
</feature>
<feature type="transmembrane region" description="Helical" evidence="1">
    <location>
        <begin position="12"/>
        <end position="34"/>
    </location>
</feature>
<keyword evidence="3" id="KW-1185">Reference proteome</keyword>
<name>A0A160NUD3_STRLU</name>
<proteinExistence type="predicted"/>
<evidence type="ECO:0000313" key="2">
    <source>
        <dbReference type="EMBL" id="BAU81415.1"/>
    </source>
</evidence>
<keyword evidence="1" id="KW-0812">Transmembrane</keyword>
<organism evidence="2 3">
    <name type="scientific">Streptomyces laurentii</name>
    <dbReference type="NCBI Taxonomy" id="39478"/>
    <lineage>
        <taxon>Bacteria</taxon>
        <taxon>Bacillati</taxon>
        <taxon>Actinomycetota</taxon>
        <taxon>Actinomycetes</taxon>
        <taxon>Kitasatosporales</taxon>
        <taxon>Streptomycetaceae</taxon>
        <taxon>Streptomyces</taxon>
    </lineage>
</organism>
<keyword evidence="1" id="KW-0472">Membrane</keyword>
<evidence type="ECO:0000313" key="3">
    <source>
        <dbReference type="Proteomes" id="UP000217676"/>
    </source>
</evidence>
<accession>A0A160NUD3</accession>
<sequence>MNRTLSSLRAFFTVPGLAGAVAAGLAFFAVVQGAVSGPRWLLLTGLPASALALAVFGKLGEPSRSYAVRRPRGGGPRAFAPAVVHGVRAVHKETGRPVADGSALATVFEFDLTVVPEDGLPPYRVLVRHPLDVQGLLHRSSGVVEYDPRQPWRVAVPADPPREWPARAIGVTAPVEVTTYTSGPPAGLRTFVASLVCAAMLLVLVRLVG</sequence>
<gene>
    <name evidence="2" type="ORF">SLA_0460</name>
</gene>
<dbReference type="KEGG" id="slau:SLA_0460"/>